<keyword evidence="3" id="KW-1185">Reference proteome</keyword>
<reference evidence="2" key="1">
    <citation type="journal article" date="2014" name="Int. J. Syst. Evol. Microbiol.">
        <title>Complete genome sequence of Corynebacterium casei LMG S-19264T (=DSM 44701T), isolated from a smear-ripened cheese.</title>
        <authorList>
            <consortium name="US DOE Joint Genome Institute (JGI-PGF)"/>
            <person name="Walter F."/>
            <person name="Albersmeier A."/>
            <person name="Kalinowski J."/>
            <person name="Ruckert C."/>
        </authorList>
    </citation>
    <scope>NUCLEOTIDE SEQUENCE</scope>
    <source>
        <strain evidence="2">JCM 4646</strain>
    </source>
</reference>
<evidence type="ECO:0000256" key="1">
    <source>
        <dbReference type="SAM" id="MobiDB-lite"/>
    </source>
</evidence>
<sequence>MAPSSAGRARSPLKASTRSTADPSPFSTAQPPQEVASTANAAPPASRRAQRRCGTGAAGYGDEGILRMVCVRAAGPGEGTPGSPGRARVRRNAPARAGRPESRDRDETATHLHRYGCPR</sequence>
<proteinExistence type="predicted"/>
<dbReference type="Proteomes" id="UP000617734">
    <property type="component" value="Unassembled WGS sequence"/>
</dbReference>
<feature type="compositionally biased region" description="Polar residues" evidence="1">
    <location>
        <begin position="14"/>
        <end position="31"/>
    </location>
</feature>
<feature type="compositionally biased region" description="Basic and acidic residues" evidence="1">
    <location>
        <begin position="98"/>
        <end position="110"/>
    </location>
</feature>
<feature type="region of interest" description="Disordered" evidence="1">
    <location>
        <begin position="73"/>
        <end position="119"/>
    </location>
</feature>
<comment type="caution">
    <text evidence="2">The sequence shown here is derived from an EMBL/GenBank/DDBJ whole genome shotgun (WGS) entry which is preliminary data.</text>
</comment>
<feature type="region of interest" description="Disordered" evidence="1">
    <location>
        <begin position="1"/>
        <end position="60"/>
    </location>
</feature>
<organism evidence="2 3">
    <name type="scientific">Kitasatospora indigofera</name>
    <dbReference type="NCBI Taxonomy" id="67307"/>
    <lineage>
        <taxon>Bacteria</taxon>
        <taxon>Bacillati</taxon>
        <taxon>Actinomycetota</taxon>
        <taxon>Actinomycetes</taxon>
        <taxon>Kitasatosporales</taxon>
        <taxon>Streptomycetaceae</taxon>
        <taxon>Kitasatospora</taxon>
    </lineage>
</organism>
<gene>
    <name evidence="2" type="ORF">GCM10018781_73040</name>
</gene>
<evidence type="ECO:0000313" key="3">
    <source>
        <dbReference type="Proteomes" id="UP000617734"/>
    </source>
</evidence>
<dbReference type="AlphaFoldDB" id="A0A919L4X6"/>
<dbReference type="EMBL" id="BNBO01000072">
    <property type="protein sequence ID" value="GHH84223.1"/>
    <property type="molecule type" value="Genomic_DNA"/>
</dbReference>
<feature type="compositionally biased region" description="Low complexity" evidence="1">
    <location>
        <begin position="36"/>
        <end position="47"/>
    </location>
</feature>
<protein>
    <submittedName>
        <fullName evidence="2">Uncharacterized protein</fullName>
    </submittedName>
</protein>
<evidence type="ECO:0000313" key="2">
    <source>
        <dbReference type="EMBL" id="GHH84223.1"/>
    </source>
</evidence>
<reference evidence="2" key="2">
    <citation type="submission" date="2020-09" db="EMBL/GenBank/DDBJ databases">
        <authorList>
            <person name="Sun Q."/>
            <person name="Ohkuma M."/>
        </authorList>
    </citation>
    <scope>NUCLEOTIDE SEQUENCE</scope>
    <source>
        <strain evidence="2">JCM 4646</strain>
    </source>
</reference>
<accession>A0A919L4X6</accession>
<name>A0A919L4X6_9ACTN</name>